<keyword evidence="1" id="KW-0378">Hydrolase</keyword>
<accession>A0AAJ4W393</accession>
<evidence type="ECO:0000313" key="4">
    <source>
        <dbReference type="Proteomes" id="UP000183496"/>
    </source>
</evidence>
<comment type="caution">
    <text evidence="3">The sequence shown here is derived from an EMBL/GenBank/DDBJ whole genome shotgun (WGS) entry which is preliminary data.</text>
</comment>
<dbReference type="PANTHER" id="PTHR47572">
    <property type="entry name" value="LIPOPROTEIN-RELATED"/>
    <property type="match status" value="1"/>
</dbReference>
<gene>
    <name evidence="3" type="ORF">SAMN04488089_105138</name>
</gene>
<dbReference type="InterPro" id="IPR013658">
    <property type="entry name" value="SGL"/>
</dbReference>
<dbReference type="GO" id="GO:0016787">
    <property type="term" value="F:hydrolase activity"/>
    <property type="evidence" value="ECO:0007669"/>
    <property type="project" value="UniProtKB-KW"/>
</dbReference>
<dbReference type="AlphaFoldDB" id="A0AAJ4W393"/>
<dbReference type="InterPro" id="IPR051262">
    <property type="entry name" value="SMP-30/CGR1_Lactonase"/>
</dbReference>
<dbReference type="SUPFAM" id="SSF63829">
    <property type="entry name" value="Calcium-dependent phosphotriesterase"/>
    <property type="match status" value="1"/>
</dbReference>
<dbReference type="KEGG" id="mpw:MPR_2731"/>
<dbReference type="RefSeq" id="WP_041893371.1">
    <property type="nucleotide sequence ID" value="NZ_CP010817.1"/>
</dbReference>
<dbReference type="Proteomes" id="UP000183496">
    <property type="component" value="Unassembled WGS sequence"/>
</dbReference>
<dbReference type="Gene3D" id="2.120.10.30">
    <property type="entry name" value="TolB, C-terminal domain"/>
    <property type="match status" value="1"/>
</dbReference>
<organism evidence="3 4">
    <name type="scientific">Myroides profundi</name>
    <dbReference type="NCBI Taxonomy" id="480520"/>
    <lineage>
        <taxon>Bacteria</taxon>
        <taxon>Pseudomonadati</taxon>
        <taxon>Bacteroidota</taxon>
        <taxon>Flavobacteriia</taxon>
        <taxon>Flavobacteriales</taxon>
        <taxon>Flavobacteriaceae</taxon>
        <taxon>Myroides</taxon>
    </lineage>
</organism>
<proteinExistence type="predicted"/>
<evidence type="ECO:0000259" key="2">
    <source>
        <dbReference type="Pfam" id="PF08450"/>
    </source>
</evidence>
<name>A0AAJ4W393_MYRPR</name>
<dbReference type="InterPro" id="IPR011042">
    <property type="entry name" value="6-blade_b-propeller_TolB-like"/>
</dbReference>
<evidence type="ECO:0000313" key="3">
    <source>
        <dbReference type="EMBL" id="SEQ71667.1"/>
    </source>
</evidence>
<feature type="domain" description="SMP-30/Gluconolactonase/LRE-like region" evidence="2">
    <location>
        <begin position="48"/>
        <end position="314"/>
    </location>
</feature>
<reference evidence="3 4" key="1">
    <citation type="submission" date="2016-10" db="EMBL/GenBank/DDBJ databases">
        <authorList>
            <person name="Varghese N."/>
            <person name="Submissions S."/>
        </authorList>
    </citation>
    <scope>NUCLEOTIDE SEQUENCE [LARGE SCALE GENOMIC DNA]</scope>
    <source>
        <strain evidence="4">DSM 19823 / KCTC 23066 / CCTCC M 208030 / D25</strain>
    </source>
</reference>
<dbReference type="Pfam" id="PF08450">
    <property type="entry name" value="SGL"/>
    <property type="match status" value="1"/>
</dbReference>
<evidence type="ECO:0000256" key="1">
    <source>
        <dbReference type="ARBA" id="ARBA00022801"/>
    </source>
</evidence>
<protein>
    <submittedName>
        <fullName evidence="3">Gluconolactonase</fullName>
    </submittedName>
</protein>
<sequence>MNKNLKHNNTQTKSGKRIGKIEIINPIAQLVFDDNAHIEVIAEGFQYADSPLWIQAENLLLFTDFPNKKIHYWKEHYNEPKTYLEAIDFIGQNTKNGDLNSSALHFNNQGELTLFLYGEDKIAKMSAIIREPKFNFTSWINNPQKHQLQTPSHFTEDNAGNIYFTDTILKESKSKQKKATSTYGLYRITNKNKLELLFQSDLTPQGIALSTNNKLLYITYSDQKKDYLYQYPLSKNKIQSETAKVFDYTPFISEVEDKPRGIKSDRFGNVFTAGPNGLWVFNKDLELIARVHFSELATNCVFSDDFKTLYITTNTKLLKLKLRN</sequence>
<keyword evidence="4" id="KW-1185">Reference proteome</keyword>
<dbReference type="EMBL" id="FOFY01000005">
    <property type="protein sequence ID" value="SEQ71667.1"/>
    <property type="molecule type" value="Genomic_DNA"/>
</dbReference>
<dbReference type="PANTHER" id="PTHR47572:SF4">
    <property type="entry name" value="LACTONASE DRP35"/>
    <property type="match status" value="1"/>
</dbReference>